<dbReference type="GO" id="GO:0016787">
    <property type="term" value="F:hydrolase activity"/>
    <property type="evidence" value="ECO:0007669"/>
    <property type="project" value="InterPro"/>
</dbReference>
<evidence type="ECO:0000259" key="1">
    <source>
        <dbReference type="Pfam" id="PF04909"/>
    </source>
</evidence>
<gene>
    <name evidence="2" type="ORF">UFOPK3733_02315</name>
</gene>
<feature type="domain" description="Amidohydrolase-related" evidence="1">
    <location>
        <begin position="15"/>
        <end position="158"/>
    </location>
</feature>
<accession>A0A6J7KSB1</accession>
<evidence type="ECO:0000313" key="2">
    <source>
        <dbReference type="EMBL" id="CAB4958726.1"/>
    </source>
</evidence>
<dbReference type="EMBL" id="CAFBNC010000198">
    <property type="protein sequence ID" value="CAB4958726.1"/>
    <property type="molecule type" value="Genomic_DNA"/>
</dbReference>
<name>A0A6J7KSB1_9ZZZZ</name>
<dbReference type="Pfam" id="PF04909">
    <property type="entry name" value="Amidohydro_2"/>
    <property type="match status" value="1"/>
</dbReference>
<dbReference type="InterPro" id="IPR006680">
    <property type="entry name" value="Amidohydro-rel"/>
</dbReference>
<protein>
    <submittedName>
        <fullName evidence="2">Unannotated protein</fullName>
    </submittedName>
</protein>
<organism evidence="2">
    <name type="scientific">freshwater metagenome</name>
    <dbReference type="NCBI Taxonomy" id="449393"/>
    <lineage>
        <taxon>unclassified sequences</taxon>
        <taxon>metagenomes</taxon>
        <taxon>ecological metagenomes</taxon>
    </lineage>
</organism>
<reference evidence="2" key="1">
    <citation type="submission" date="2020-05" db="EMBL/GenBank/DDBJ databases">
        <authorList>
            <person name="Chiriac C."/>
            <person name="Salcher M."/>
            <person name="Ghai R."/>
            <person name="Kavagutti S V."/>
        </authorList>
    </citation>
    <scope>NUCLEOTIDE SEQUENCE</scope>
</reference>
<proteinExistence type="predicted"/>
<dbReference type="InterPro" id="IPR032466">
    <property type="entry name" value="Metal_Hydrolase"/>
</dbReference>
<dbReference type="SUPFAM" id="SSF51556">
    <property type="entry name" value="Metallo-dependent hydrolases"/>
    <property type="match status" value="1"/>
</dbReference>
<dbReference type="Gene3D" id="3.20.20.140">
    <property type="entry name" value="Metal-dependent hydrolases"/>
    <property type="match status" value="1"/>
</dbReference>
<sequence length="160" mass="18452">MFPAGCFPQVAINDKKMYPIYAKACELDIPVFVCTGIPGPRLKFQCQHVEHVDEVMYDFPELTYVSRHGCQPWTELMVKLMLKWPGLHYSTSAFAPKHYDPRIIDYANTRGADKIIYAGYFPMGLSLERIMTEMKNVPFKDDVWPKFLRGNAARVLKLDV</sequence>
<dbReference type="AlphaFoldDB" id="A0A6J7KSB1"/>